<proteinExistence type="predicted"/>
<gene>
    <name evidence="1" type="ORF">A9Q02_08970</name>
</gene>
<evidence type="ECO:0000313" key="2">
    <source>
        <dbReference type="Proteomes" id="UP000220922"/>
    </source>
</evidence>
<dbReference type="Proteomes" id="UP000220922">
    <property type="component" value="Unassembled WGS sequence"/>
</dbReference>
<evidence type="ECO:0000313" key="1">
    <source>
        <dbReference type="EMBL" id="PDW00739.1"/>
    </source>
</evidence>
<dbReference type="AlphaFoldDB" id="A0A2H3KQP5"/>
<sequence length="83" mass="9612">MILMRRDIRTQLQARLAHRISAEQLANWAVDRFYALEQGALTVDEHDLPLFRTILDDLMFADSPGFALDDTDLQRLVARLDEL</sequence>
<accession>A0A2H3KQP5</accession>
<keyword evidence="2" id="KW-1185">Reference proteome</keyword>
<name>A0A2H3KQP5_9CHLR</name>
<dbReference type="EMBL" id="LYXE01000031">
    <property type="protein sequence ID" value="PDW00739.1"/>
    <property type="molecule type" value="Genomic_DNA"/>
</dbReference>
<organism evidence="1 2">
    <name type="scientific">Candidatus Chloroploca asiatica</name>
    <dbReference type="NCBI Taxonomy" id="1506545"/>
    <lineage>
        <taxon>Bacteria</taxon>
        <taxon>Bacillati</taxon>
        <taxon>Chloroflexota</taxon>
        <taxon>Chloroflexia</taxon>
        <taxon>Chloroflexales</taxon>
        <taxon>Chloroflexineae</taxon>
        <taxon>Oscillochloridaceae</taxon>
        <taxon>Candidatus Chloroploca</taxon>
    </lineage>
</organism>
<reference evidence="1 2" key="1">
    <citation type="submission" date="2016-05" db="EMBL/GenBank/DDBJ databases">
        <authorList>
            <person name="Lavstsen T."/>
            <person name="Jespersen J.S."/>
        </authorList>
    </citation>
    <scope>NUCLEOTIDE SEQUENCE [LARGE SCALE GENOMIC DNA]</scope>
    <source>
        <strain evidence="1 2">B7-9</strain>
    </source>
</reference>
<dbReference type="OrthoDB" id="163717at2"/>
<comment type="caution">
    <text evidence="1">The sequence shown here is derived from an EMBL/GenBank/DDBJ whole genome shotgun (WGS) entry which is preliminary data.</text>
</comment>
<dbReference type="RefSeq" id="WP_097650823.1">
    <property type="nucleotide sequence ID" value="NZ_LYXE01000031.1"/>
</dbReference>
<protein>
    <submittedName>
        <fullName evidence="1">Uncharacterized protein</fullName>
    </submittedName>
</protein>